<dbReference type="AlphaFoldDB" id="L7LPZ8"/>
<reference evidence="2" key="2">
    <citation type="journal article" date="2015" name="J. Proteomics">
        <title>Sexual differences in the sialomes of the zebra tick, Rhipicephalus pulchellus.</title>
        <authorList>
            <person name="Tan A.W."/>
            <person name="Francischetti I.M."/>
            <person name="Slovak M."/>
            <person name="Kini R.M."/>
            <person name="Ribeiro J.M."/>
        </authorList>
    </citation>
    <scope>NUCLEOTIDE SEQUENCE</scope>
    <source>
        <tissue evidence="2">Salivary gland</tissue>
    </source>
</reference>
<feature type="signal peptide" evidence="1">
    <location>
        <begin position="1"/>
        <end position="28"/>
    </location>
</feature>
<dbReference type="EMBL" id="GACK01011043">
    <property type="protein sequence ID" value="JAA53991.1"/>
    <property type="molecule type" value="mRNA"/>
</dbReference>
<evidence type="ECO:0000256" key="1">
    <source>
        <dbReference type="SAM" id="SignalP"/>
    </source>
</evidence>
<sequence length="208" mass="23693">MRRMEIHFMDMILVCALLVLNHANRAASEHTRGQNDSSGNFSIKEFVNTNMPIWTILTTANDSLKCKVDQKDSMINGNLYFSRKGRTRTAVVIEKLRGNFSSRNAMFVGPKSGGSNEVEVLIYQEEPWKSCGVFEIRNTSANANSSYYFNGKPNSHYHAYDIRVGGYGGERSADPCLKWFETVFPNETSMKRLYTPDCKSIARMRWFG</sequence>
<keyword evidence="1" id="KW-0732">Signal</keyword>
<protein>
    <submittedName>
        <fullName evidence="2">Putative group i salivary lipocalin</fullName>
    </submittedName>
</protein>
<reference evidence="2" key="1">
    <citation type="submission" date="2012-11" db="EMBL/GenBank/DDBJ databases">
        <authorList>
            <person name="Lucero-Rivera Y.E."/>
            <person name="Tovar-Ramirez D."/>
        </authorList>
    </citation>
    <scope>NUCLEOTIDE SEQUENCE</scope>
    <source>
        <tissue evidence="2">Salivary gland</tissue>
    </source>
</reference>
<name>L7LPZ8_RHIPC</name>
<organism evidence="2">
    <name type="scientific">Rhipicephalus pulchellus</name>
    <name type="common">Yellow backed tick</name>
    <name type="synonym">Dermacentor pulchellus</name>
    <dbReference type="NCBI Taxonomy" id="72859"/>
    <lineage>
        <taxon>Eukaryota</taxon>
        <taxon>Metazoa</taxon>
        <taxon>Ecdysozoa</taxon>
        <taxon>Arthropoda</taxon>
        <taxon>Chelicerata</taxon>
        <taxon>Arachnida</taxon>
        <taxon>Acari</taxon>
        <taxon>Parasitiformes</taxon>
        <taxon>Ixodida</taxon>
        <taxon>Ixodoidea</taxon>
        <taxon>Ixodidae</taxon>
        <taxon>Rhipicephalinae</taxon>
        <taxon>Rhipicephalus</taxon>
        <taxon>Rhipicephalus</taxon>
    </lineage>
</organism>
<evidence type="ECO:0000313" key="2">
    <source>
        <dbReference type="EMBL" id="JAA53991.1"/>
    </source>
</evidence>
<accession>L7LPZ8</accession>
<feature type="chain" id="PRO_5003980298" evidence="1">
    <location>
        <begin position="29"/>
        <end position="208"/>
    </location>
</feature>
<proteinExistence type="evidence at transcript level"/>